<evidence type="ECO:0000256" key="1">
    <source>
        <dbReference type="ARBA" id="ARBA00022737"/>
    </source>
</evidence>
<dbReference type="SMART" id="SM00248">
    <property type="entry name" value="ANK"/>
    <property type="match status" value="4"/>
</dbReference>
<dbReference type="CDD" id="cd14688">
    <property type="entry name" value="bZIP_YAP"/>
    <property type="match status" value="1"/>
</dbReference>
<name>A0AAJ0GPH6_9PEZI</name>
<dbReference type="PANTHER" id="PTHR24198">
    <property type="entry name" value="ANKYRIN REPEAT AND PROTEIN KINASE DOMAIN-CONTAINING PROTEIN"/>
    <property type="match status" value="1"/>
</dbReference>
<keyword evidence="7" id="KW-1185">Reference proteome</keyword>
<sequence>MPMDFELRLSNTDPTERRRLRNRLAQRKFRLKKAADRAQPAVTLQPAPQPATHAHNLISSSESILSTPHDPSTSHVVLDSNDAMESFLPDVGVPMMQPGFGPAFDFSLPEHNSGDLEKGAALPPPQDQVLYESQPDSSLRILSTAPPSEALDGWIGTLHIAAQRGNEGIMRMLLQKGKVDCNEQDSDGRTPLMYAVIEGHEAMVRALLAHGARVGDVDRDRRSALHLAILHRRESVLRVLLSHDEPGLDLDAYDVAGWTALHMAVERDFAAAVELLLQNGANLDTKARKCHLMGKGAV</sequence>
<feature type="repeat" description="ANK" evidence="3">
    <location>
        <begin position="256"/>
        <end position="288"/>
    </location>
</feature>
<protein>
    <submittedName>
        <fullName evidence="6">Ankyrin repeat-containing domain protein</fullName>
    </submittedName>
</protein>
<keyword evidence="2 3" id="KW-0040">ANK repeat</keyword>
<accession>A0AAJ0GPH6</accession>
<dbReference type="GO" id="GO:0003700">
    <property type="term" value="F:DNA-binding transcription factor activity"/>
    <property type="evidence" value="ECO:0007669"/>
    <property type="project" value="InterPro"/>
</dbReference>
<evidence type="ECO:0000256" key="4">
    <source>
        <dbReference type="SAM" id="MobiDB-lite"/>
    </source>
</evidence>
<dbReference type="AlphaFoldDB" id="A0AAJ0GPH6"/>
<organism evidence="6 7">
    <name type="scientific">Chaetomium strumarium</name>
    <dbReference type="NCBI Taxonomy" id="1170767"/>
    <lineage>
        <taxon>Eukaryota</taxon>
        <taxon>Fungi</taxon>
        <taxon>Dikarya</taxon>
        <taxon>Ascomycota</taxon>
        <taxon>Pezizomycotina</taxon>
        <taxon>Sordariomycetes</taxon>
        <taxon>Sordariomycetidae</taxon>
        <taxon>Sordariales</taxon>
        <taxon>Chaetomiaceae</taxon>
        <taxon>Chaetomium</taxon>
    </lineage>
</organism>
<feature type="domain" description="BZIP" evidence="5">
    <location>
        <begin position="17"/>
        <end position="32"/>
    </location>
</feature>
<dbReference type="InterPro" id="IPR002110">
    <property type="entry name" value="Ankyrin_rpt"/>
</dbReference>
<dbReference type="InterPro" id="IPR036770">
    <property type="entry name" value="Ankyrin_rpt-contain_sf"/>
</dbReference>
<evidence type="ECO:0000313" key="7">
    <source>
        <dbReference type="Proteomes" id="UP001273166"/>
    </source>
</evidence>
<keyword evidence="1" id="KW-0677">Repeat</keyword>
<dbReference type="SUPFAM" id="SSF48403">
    <property type="entry name" value="Ankyrin repeat"/>
    <property type="match status" value="1"/>
</dbReference>
<dbReference type="PRINTS" id="PR01415">
    <property type="entry name" value="ANKYRIN"/>
</dbReference>
<dbReference type="PANTHER" id="PTHR24198:SF165">
    <property type="entry name" value="ANKYRIN REPEAT-CONTAINING PROTEIN-RELATED"/>
    <property type="match status" value="1"/>
</dbReference>
<gene>
    <name evidence="6" type="ORF">B0T15DRAFT_541089</name>
</gene>
<reference evidence="6" key="2">
    <citation type="submission" date="2023-06" db="EMBL/GenBank/DDBJ databases">
        <authorList>
            <consortium name="Lawrence Berkeley National Laboratory"/>
            <person name="Mondo S.J."/>
            <person name="Hensen N."/>
            <person name="Bonometti L."/>
            <person name="Westerberg I."/>
            <person name="Brannstrom I.O."/>
            <person name="Guillou S."/>
            <person name="Cros-Aarteil S."/>
            <person name="Calhoun S."/>
            <person name="Haridas S."/>
            <person name="Kuo A."/>
            <person name="Pangilinan J."/>
            <person name="Riley R."/>
            <person name="Labutti K."/>
            <person name="Andreopoulos B."/>
            <person name="Lipzen A."/>
            <person name="Chen C."/>
            <person name="Yanf M."/>
            <person name="Daum C."/>
            <person name="Ng V."/>
            <person name="Clum A."/>
            <person name="Steindorff A."/>
            <person name="Ohm R."/>
            <person name="Martin F."/>
            <person name="Silar P."/>
            <person name="Natvig D."/>
            <person name="Lalanne C."/>
            <person name="Gautier V."/>
            <person name="Ament-Velasquez S.L."/>
            <person name="Kruys A."/>
            <person name="Hutchinson M.I."/>
            <person name="Powell A.J."/>
            <person name="Barry K."/>
            <person name="Miller A.N."/>
            <person name="Grigoriev I.V."/>
            <person name="Debuchy R."/>
            <person name="Gladieux P."/>
            <person name="Thoren M.H."/>
            <person name="Johannesson H."/>
        </authorList>
    </citation>
    <scope>NUCLEOTIDE SEQUENCE</scope>
    <source>
        <strain evidence="6">CBS 333.67</strain>
    </source>
</reference>
<dbReference type="Pfam" id="PF12796">
    <property type="entry name" value="Ank_2"/>
    <property type="match status" value="2"/>
</dbReference>
<feature type="region of interest" description="Disordered" evidence="4">
    <location>
        <begin position="31"/>
        <end position="53"/>
    </location>
</feature>
<dbReference type="Proteomes" id="UP001273166">
    <property type="component" value="Unassembled WGS sequence"/>
</dbReference>
<dbReference type="EMBL" id="JAUDZG010000006">
    <property type="protein sequence ID" value="KAK3303742.1"/>
    <property type="molecule type" value="Genomic_DNA"/>
</dbReference>
<evidence type="ECO:0000256" key="3">
    <source>
        <dbReference type="PROSITE-ProRule" id="PRU00023"/>
    </source>
</evidence>
<feature type="repeat" description="ANK" evidence="3">
    <location>
        <begin position="187"/>
        <end position="219"/>
    </location>
</feature>
<comment type="caution">
    <text evidence="6">The sequence shown here is derived from an EMBL/GenBank/DDBJ whole genome shotgun (WGS) entry which is preliminary data.</text>
</comment>
<reference evidence="6" key="1">
    <citation type="journal article" date="2023" name="Mol. Phylogenet. Evol.">
        <title>Genome-scale phylogeny and comparative genomics of the fungal order Sordariales.</title>
        <authorList>
            <person name="Hensen N."/>
            <person name="Bonometti L."/>
            <person name="Westerberg I."/>
            <person name="Brannstrom I.O."/>
            <person name="Guillou S."/>
            <person name="Cros-Aarteil S."/>
            <person name="Calhoun S."/>
            <person name="Haridas S."/>
            <person name="Kuo A."/>
            <person name="Mondo S."/>
            <person name="Pangilinan J."/>
            <person name="Riley R."/>
            <person name="LaButti K."/>
            <person name="Andreopoulos B."/>
            <person name="Lipzen A."/>
            <person name="Chen C."/>
            <person name="Yan M."/>
            <person name="Daum C."/>
            <person name="Ng V."/>
            <person name="Clum A."/>
            <person name="Steindorff A."/>
            <person name="Ohm R.A."/>
            <person name="Martin F."/>
            <person name="Silar P."/>
            <person name="Natvig D.O."/>
            <person name="Lalanne C."/>
            <person name="Gautier V."/>
            <person name="Ament-Velasquez S.L."/>
            <person name="Kruys A."/>
            <person name="Hutchinson M.I."/>
            <person name="Powell A.J."/>
            <person name="Barry K."/>
            <person name="Miller A.N."/>
            <person name="Grigoriev I.V."/>
            <person name="Debuchy R."/>
            <person name="Gladieux P."/>
            <person name="Hiltunen Thoren M."/>
            <person name="Johannesson H."/>
        </authorList>
    </citation>
    <scope>NUCLEOTIDE SEQUENCE</scope>
    <source>
        <strain evidence="6">CBS 333.67</strain>
    </source>
</reference>
<dbReference type="RefSeq" id="XP_062719522.1">
    <property type="nucleotide sequence ID" value="XM_062869832.1"/>
</dbReference>
<proteinExistence type="predicted"/>
<dbReference type="PROSITE" id="PS50297">
    <property type="entry name" value="ANK_REP_REGION"/>
    <property type="match status" value="2"/>
</dbReference>
<dbReference type="GeneID" id="87888661"/>
<dbReference type="PROSITE" id="PS50088">
    <property type="entry name" value="ANK_REPEAT"/>
    <property type="match status" value="2"/>
</dbReference>
<dbReference type="PROSITE" id="PS00036">
    <property type="entry name" value="BZIP_BASIC"/>
    <property type="match status" value="1"/>
</dbReference>
<evidence type="ECO:0000256" key="2">
    <source>
        <dbReference type="ARBA" id="ARBA00023043"/>
    </source>
</evidence>
<dbReference type="InterPro" id="IPR004827">
    <property type="entry name" value="bZIP"/>
</dbReference>
<evidence type="ECO:0000313" key="6">
    <source>
        <dbReference type="EMBL" id="KAK3303742.1"/>
    </source>
</evidence>
<dbReference type="Gene3D" id="1.25.40.20">
    <property type="entry name" value="Ankyrin repeat-containing domain"/>
    <property type="match status" value="1"/>
</dbReference>
<evidence type="ECO:0000259" key="5">
    <source>
        <dbReference type="PROSITE" id="PS00036"/>
    </source>
</evidence>